<name>A0A8D2MP41_ZONAL</name>
<dbReference type="PROSITE" id="PS00028">
    <property type="entry name" value="ZINC_FINGER_C2H2_1"/>
    <property type="match status" value="1"/>
</dbReference>
<keyword evidence="10" id="KW-0539">Nucleus</keyword>
<feature type="domain" description="C2H2-type" evidence="13">
    <location>
        <begin position="247"/>
        <end position="270"/>
    </location>
</feature>
<dbReference type="GO" id="GO:0000978">
    <property type="term" value="F:RNA polymerase II cis-regulatory region sequence-specific DNA binding"/>
    <property type="evidence" value="ECO:0007669"/>
    <property type="project" value="TreeGrafter"/>
</dbReference>
<feature type="compositionally biased region" description="Basic and acidic residues" evidence="12">
    <location>
        <begin position="310"/>
        <end position="320"/>
    </location>
</feature>
<feature type="region of interest" description="Disordered" evidence="12">
    <location>
        <begin position="281"/>
        <end position="320"/>
    </location>
</feature>
<keyword evidence="6" id="KW-0862">Zinc</keyword>
<comment type="subcellular location">
    <subcellularLocation>
        <location evidence="1">Nucleus</location>
    </subcellularLocation>
</comment>
<keyword evidence="2" id="KW-1017">Isopeptide bond</keyword>
<evidence type="ECO:0000313" key="14">
    <source>
        <dbReference type="Ensembl" id="ENSZALP00000011425.1"/>
    </source>
</evidence>
<keyword evidence="9" id="KW-0804">Transcription</keyword>
<sequence length="320" mass="35174">MGKISCLNVYKHRVCGEPPANKHRRERAQAEHTRALTHTHTHTHNTHTDTHTRTLTPANGPSSPPHFNPKPKPLSPGEKKQTPSPTTPFATKTLRLPPSLPPAATTHTRARCKISGSALCTTKGNSSWKAEPLEAILTDDEPEHGTLGAPEGDHDLLTCGQCQMNFPLGDILIFIEHKRKQCNGSLCLEKAVDKPPSPSPSELKKASNPVEVGIQVTPEDDDCLSTSSRGICPKQEHIAGKDEPSSYTCTTCKQPFNSAWFLLQHAQNTHGLRIYLESEHGSPLTPRVRRTPPAGAVPREPRMSGSFRMEVPEHLNSERR</sequence>
<accession>A0A8D2MP41</accession>
<keyword evidence="4" id="KW-0677">Repeat</keyword>
<evidence type="ECO:0000313" key="15">
    <source>
        <dbReference type="Proteomes" id="UP000694413"/>
    </source>
</evidence>
<keyword evidence="3" id="KW-0479">Metal-binding</keyword>
<organism evidence="14 15">
    <name type="scientific">Zonotrichia albicollis</name>
    <name type="common">White-throated sparrow</name>
    <name type="synonym">Fringilla albicollis</name>
    <dbReference type="NCBI Taxonomy" id="44394"/>
    <lineage>
        <taxon>Eukaryota</taxon>
        <taxon>Metazoa</taxon>
        <taxon>Chordata</taxon>
        <taxon>Craniata</taxon>
        <taxon>Vertebrata</taxon>
        <taxon>Euteleostomi</taxon>
        <taxon>Archelosauria</taxon>
        <taxon>Archosauria</taxon>
        <taxon>Dinosauria</taxon>
        <taxon>Saurischia</taxon>
        <taxon>Theropoda</taxon>
        <taxon>Coelurosauria</taxon>
        <taxon>Aves</taxon>
        <taxon>Neognathae</taxon>
        <taxon>Neoaves</taxon>
        <taxon>Telluraves</taxon>
        <taxon>Australaves</taxon>
        <taxon>Passeriformes</taxon>
        <taxon>Passerellidae</taxon>
        <taxon>Zonotrichia</taxon>
    </lineage>
</organism>
<evidence type="ECO:0000256" key="10">
    <source>
        <dbReference type="ARBA" id="ARBA00023242"/>
    </source>
</evidence>
<dbReference type="GO" id="GO:0005634">
    <property type="term" value="C:nucleus"/>
    <property type="evidence" value="ECO:0007669"/>
    <property type="project" value="UniProtKB-SubCell"/>
</dbReference>
<dbReference type="GO" id="GO:0003700">
    <property type="term" value="F:DNA-binding transcription factor activity"/>
    <property type="evidence" value="ECO:0007669"/>
    <property type="project" value="TreeGrafter"/>
</dbReference>
<evidence type="ECO:0000256" key="1">
    <source>
        <dbReference type="ARBA" id="ARBA00004123"/>
    </source>
</evidence>
<evidence type="ECO:0000259" key="13">
    <source>
        <dbReference type="PROSITE" id="PS50157"/>
    </source>
</evidence>
<dbReference type="PANTHER" id="PTHR45993:SF5">
    <property type="entry name" value="B-CELL LYMPHOMA_LEUKEMIA 11A"/>
    <property type="match status" value="1"/>
</dbReference>
<protein>
    <recommendedName>
        <fullName evidence="13">C2H2-type domain-containing protein</fullName>
    </recommendedName>
</protein>
<reference evidence="14" key="2">
    <citation type="submission" date="2025-09" db="UniProtKB">
        <authorList>
            <consortium name="Ensembl"/>
        </authorList>
    </citation>
    <scope>IDENTIFICATION</scope>
</reference>
<keyword evidence="5 11" id="KW-0863">Zinc-finger</keyword>
<dbReference type="GO" id="GO:0008270">
    <property type="term" value="F:zinc ion binding"/>
    <property type="evidence" value="ECO:0007669"/>
    <property type="project" value="UniProtKB-KW"/>
</dbReference>
<evidence type="ECO:0000256" key="7">
    <source>
        <dbReference type="ARBA" id="ARBA00022843"/>
    </source>
</evidence>
<dbReference type="GO" id="GO:2000171">
    <property type="term" value="P:negative regulation of dendrite development"/>
    <property type="evidence" value="ECO:0007669"/>
    <property type="project" value="TreeGrafter"/>
</dbReference>
<dbReference type="GO" id="GO:0006357">
    <property type="term" value="P:regulation of transcription by RNA polymerase II"/>
    <property type="evidence" value="ECO:0007669"/>
    <property type="project" value="TreeGrafter"/>
</dbReference>
<evidence type="ECO:0000256" key="5">
    <source>
        <dbReference type="ARBA" id="ARBA00022771"/>
    </source>
</evidence>
<evidence type="ECO:0000256" key="9">
    <source>
        <dbReference type="ARBA" id="ARBA00023163"/>
    </source>
</evidence>
<proteinExistence type="predicted"/>
<feature type="region of interest" description="Disordered" evidence="12">
    <location>
        <begin position="15"/>
        <end position="108"/>
    </location>
</feature>
<keyword evidence="7" id="KW-0832">Ubl conjugation</keyword>
<evidence type="ECO:0000256" key="4">
    <source>
        <dbReference type="ARBA" id="ARBA00022737"/>
    </source>
</evidence>
<keyword evidence="15" id="KW-1185">Reference proteome</keyword>
<dbReference type="InterPro" id="IPR013087">
    <property type="entry name" value="Znf_C2H2_type"/>
</dbReference>
<evidence type="ECO:0000256" key="3">
    <source>
        <dbReference type="ARBA" id="ARBA00022723"/>
    </source>
</evidence>
<evidence type="ECO:0000256" key="12">
    <source>
        <dbReference type="SAM" id="MobiDB-lite"/>
    </source>
</evidence>
<feature type="compositionally biased region" description="Basic residues" evidence="12">
    <location>
        <begin position="35"/>
        <end position="45"/>
    </location>
</feature>
<dbReference type="PROSITE" id="PS50157">
    <property type="entry name" value="ZINC_FINGER_C2H2_2"/>
    <property type="match status" value="1"/>
</dbReference>
<evidence type="ECO:0000256" key="8">
    <source>
        <dbReference type="ARBA" id="ARBA00023015"/>
    </source>
</evidence>
<dbReference type="PANTHER" id="PTHR45993">
    <property type="entry name" value="B-CELL LYMPHOMA/LEUKEMIA 11"/>
    <property type="match status" value="1"/>
</dbReference>
<dbReference type="InterPro" id="IPR057448">
    <property type="entry name" value="BCL-11A_Znf_CCHC"/>
</dbReference>
<dbReference type="Ensembl" id="ENSZALT00000015793.1">
    <property type="protein sequence ID" value="ENSZALP00000011425.1"/>
    <property type="gene ID" value="ENSZALG00000009647.1"/>
</dbReference>
<reference evidence="14" key="1">
    <citation type="submission" date="2025-08" db="UniProtKB">
        <authorList>
            <consortium name="Ensembl"/>
        </authorList>
    </citation>
    <scope>IDENTIFICATION</scope>
</reference>
<feature type="compositionally biased region" description="Pro residues" evidence="12">
    <location>
        <begin position="62"/>
        <end position="74"/>
    </location>
</feature>
<dbReference type="AlphaFoldDB" id="A0A8D2MP41"/>
<keyword evidence="8" id="KW-0805">Transcription regulation</keyword>
<evidence type="ECO:0000256" key="6">
    <source>
        <dbReference type="ARBA" id="ARBA00022833"/>
    </source>
</evidence>
<evidence type="ECO:0000256" key="2">
    <source>
        <dbReference type="ARBA" id="ARBA00022499"/>
    </source>
</evidence>
<dbReference type="Pfam" id="PF25491">
    <property type="entry name" value="CCHC_BCL-11A"/>
    <property type="match status" value="1"/>
</dbReference>
<dbReference type="Proteomes" id="UP000694413">
    <property type="component" value="Unassembled WGS sequence"/>
</dbReference>
<dbReference type="InterPro" id="IPR051497">
    <property type="entry name" value="Dev/Hematopoietic_TF"/>
</dbReference>
<evidence type="ECO:0000256" key="11">
    <source>
        <dbReference type="PROSITE-ProRule" id="PRU00042"/>
    </source>
</evidence>